<evidence type="ECO:0000259" key="6">
    <source>
        <dbReference type="PROSITE" id="PS50081"/>
    </source>
</evidence>
<evidence type="ECO:0000256" key="4">
    <source>
        <dbReference type="SAM" id="MobiDB-lite"/>
    </source>
</evidence>
<keyword evidence="5" id="KW-0812">Transmembrane</keyword>
<dbReference type="Pfam" id="PF08757">
    <property type="entry name" value="CotH"/>
    <property type="match status" value="1"/>
</dbReference>
<feature type="compositionally biased region" description="Polar residues" evidence="4">
    <location>
        <begin position="1865"/>
        <end position="1877"/>
    </location>
</feature>
<dbReference type="PROSITE" id="PS50081">
    <property type="entry name" value="ZF_DAG_PE_2"/>
    <property type="match status" value="1"/>
</dbReference>
<dbReference type="InterPro" id="IPR037516">
    <property type="entry name" value="Tripartite_DENN"/>
</dbReference>
<evidence type="ECO:0000256" key="5">
    <source>
        <dbReference type="SAM" id="Phobius"/>
    </source>
</evidence>
<dbReference type="Pfam" id="PF03455">
    <property type="entry name" value="dDENN"/>
    <property type="match status" value="1"/>
</dbReference>
<dbReference type="PROSITE" id="PS50211">
    <property type="entry name" value="DENN"/>
    <property type="match status" value="1"/>
</dbReference>
<keyword evidence="3" id="KW-0175">Coiled coil</keyword>
<evidence type="ECO:0008006" key="10">
    <source>
        <dbReference type="Google" id="ProtNLM"/>
    </source>
</evidence>
<dbReference type="Gene3D" id="3.30.450.200">
    <property type="match status" value="1"/>
</dbReference>
<keyword evidence="5" id="KW-0472">Membrane</keyword>
<dbReference type="EMBL" id="JAIFTL010000017">
    <property type="protein sequence ID" value="KAG9326584.1"/>
    <property type="molecule type" value="Genomic_DNA"/>
</dbReference>
<dbReference type="SMART" id="SM00800">
    <property type="entry name" value="uDENN"/>
    <property type="match status" value="1"/>
</dbReference>
<feature type="transmembrane region" description="Helical" evidence="5">
    <location>
        <begin position="586"/>
        <end position="608"/>
    </location>
</feature>
<reference evidence="8" key="1">
    <citation type="submission" date="2021-07" db="EMBL/GenBank/DDBJ databases">
        <title>Draft genome of Mortierella alpina, strain LL118, isolated from an aspen leaf litter sample.</title>
        <authorList>
            <person name="Yang S."/>
            <person name="Vinatzer B.A."/>
        </authorList>
    </citation>
    <scope>NUCLEOTIDE SEQUENCE</scope>
    <source>
        <strain evidence="8">LL118</strain>
    </source>
</reference>
<evidence type="ECO:0000313" key="9">
    <source>
        <dbReference type="Proteomes" id="UP000717515"/>
    </source>
</evidence>
<dbReference type="GO" id="GO:0032483">
    <property type="term" value="P:regulation of Rab protein signal transduction"/>
    <property type="evidence" value="ECO:0007669"/>
    <property type="project" value="TreeGrafter"/>
</dbReference>
<comment type="caution">
    <text evidence="8">The sequence shown here is derived from an EMBL/GenBank/DDBJ whole genome shotgun (WGS) entry which is preliminary data.</text>
</comment>
<dbReference type="InterPro" id="IPR043153">
    <property type="entry name" value="DENN_C"/>
</dbReference>
<feature type="region of interest" description="Disordered" evidence="4">
    <location>
        <begin position="940"/>
        <end position="1009"/>
    </location>
</feature>
<dbReference type="Proteomes" id="UP000717515">
    <property type="component" value="Unassembled WGS sequence"/>
</dbReference>
<keyword evidence="2" id="KW-0862">Zinc</keyword>
<keyword evidence="1" id="KW-0479">Metal-binding</keyword>
<dbReference type="InterPro" id="IPR046349">
    <property type="entry name" value="C1-like_sf"/>
</dbReference>
<dbReference type="SMART" id="SM00799">
    <property type="entry name" value="DENN"/>
    <property type="match status" value="1"/>
</dbReference>
<dbReference type="Gene3D" id="3.40.50.11500">
    <property type="match status" value="1"/>
</dbReference>
<feature type="transmembrane region" description="Helical" evidence="5">
    <location>
        <begin position="615"/>
        <end position="636"/>
    </location>
</feature>
<feature type="compositionally biased region" description="Polar residues" evidence="4">
    <location>
        <begin position="757"/>
        <end position="778"/>
    </location>
</feature>
<dbReference type="InterPro" id="IPR002219">
    <property type="entry name" value="PKC_DAG/PE"/>
</dbReference>
<feature type="region of interest" description="Disordered" evidence="4">
    <location>
        <begin position="38"/>
        <end position="65"/>
    </location>
</feature>
<dbReference type="InterPro" id="IPR014867">
    <property type="entry name" value="Spore_coat_CotH_CotH2/3/7"/>
</dbReference>
<feature type="region of interest" description="Disordered" evidence="4">
    <location>
        <begin position="1211"/>
        <end position="1231"/>
    </location>
</feature>
<dbReference type="PANTHER" id="PTHR12296:SF21">
    <property type="entry name" value="DENN DOMAIN-CONTAINING PROTEIN 3"/>
    <property type="match status" value="1"/>
</dbReference>
<dbReference type="InterPro" id="IPR005113">
    <property type="entry name" value="uDENN_dom"/>
</dbReference>
<dbReference type="InterPro" id="IPR014756">
    <property type="entry name" value="Ig_E-set"/>
</dbReference>
<dbReference type="SUPFAM" id="SSF57889">
    <property type="entry name" value="Cysteine-rich domain"/>
    <property type="match status" value="1"/>
</dbReference>
<dbReference type="InterPro" id="IPR013783">
    <property type="entry name" value="Ig-like_fold"/>
</dbReference>
<feature type="domain" description="UDENN" evidence="7">
    <location>
        <begin position="286"/>
        <end position="811"/>
    </location>
</feature>
<feature type="coiled-coil region" evidence="3">
    <location>
        <begin position="401"/>
        <end position="454"/>
    </location>
</feature>
<feature type="region of interest" description="Disordered" evidence="4">
    <location>
        <begin position="79"/>
        <end position="138"/>
    </location>
</feature>
<dbReference type="Pfam" id="PF02141">
    <property type="entry name" value="DENN"/>
    <property type="match status" value="1"/>
</dbReference>
<dbReference type="GO" id="GO:0031410">
    <property type="term" value="C:cytoplasmic vesicle"/>
    <property type="evidence" value="ECO:0007669"/>
    <property type="project" value="TreeGrafter"/>
</dbReference>
<name>A0A9P8A9Y3_MORAP</name>
<proteinExistence type="predicted"/>
<dbReference type="Gene3D" id="2.60.40.10">
    <property type="entry name" value="Immunoglobulins"/>
    <property type="match status" value="1"/>
</dbReference>
<feature type="compositionally biased region" description="Polar residues" evidence="4">
    <location>
        <begin position="97"/>
        <end position="124"/>
    </location>
</feature>
<keyword evidence="5" id="KW-1133">Transmembrane helix</keyword>
<feature type="compositionally biased region" description="Polar residues" evidence="4">
    <location>
        <begin position="1222"/>
        <end position="1231"/>
    </location>
</feature>
<feature type="region of interest" description="Disordered" evidence="4">
    <location>
        <begin position="1128"/>
        <end position="1164"/>
    </location>
</feature>
<evidence type="ECO:0000256" key="3">
    <source>
        <dbReference type="SAM" id="Coils"/>
    </source>
</evidence>
<evidence type="ECO:0000313" key="8">
    <source>
        <dbReference type="EMBL" id="KAG9326584.1"/>
    </source>
</evidence>
<evidence type="ECO:0000256" key="1">
    <source>
        <dbReference type="ARBA" id="ARBA00022723"/>
    </source>
</evidence>
<dbReference type="SUPFAM" id="SSF81296">
    <property type="entry name" value="E set domains"/>
    <property type="match status" value="1"/>
</dbReference>
<feature type="domain" description="Phorbol-ester/DAG-type" evidence="6">
    <location>
        <begin position="1032"/>
        <end position="1086"/>
    </location>
</feature>
<feature type="compositionally biased region" description="Low complexity" evidence="4">
    <location>
        <begin position="745"/>
        <end position="756"/>
    </location>
</feature>
<organism evidence="8 9">
    <name type="scientific">Mortierella alpina</name>
    <name type="common">Oleaginous fungus</name>
    <name type="synonym">Mortierella renispora</name>
    <dbReference type="NCBI Taxonomy" id="64518"/>
    <lineage>
        <taxon>Eukaryota</taxon>
        <taxon>Fungi</taxon>
        <taxon>Fungi incertae sedis</taxon>
        <taxon>Mucoromycota</taxon>
        <taxon>Mortierellomycotina</taxon>
        <taxon>Mortierellomycetes</taxon>
        <taxon>Mortierellales</taxon>
        <taxon>Mortierellaceae</taxon>
        <taxon>Mortierella</taxon>
    </lineage>
</organism>
<sequence>MPMSTQAMAPRRIADYFFMVGLRDDYLLTHIPSLQPQCEPQLEKSDGAQHNQPFMKDPTAAPLPATASGVQGFLISAGRTAASQKRRSRSKSMAQSNQERPNISTLLQHQNATLSRKQSSSSLAPESGGGDQPPERLAGMRRTSALPPHLVQPPRRAVTMSDIGQRGTTGLHHKPSYRHLSAGTLFKSVQEGLQTASVQDTIPQHEDQRGTTEAWNNRAAASTQAGPAIPARQEIYPDGTEEVGEQTTTLANSVQDMKSLIFGGSTALIRTPSKIIQATQNNQFKDTSAPSHAEPETSPAERLFTPAVTCRYPEKDWDDAEVFPPHLHLFCFPGELSFKFQDDRPPTTYHSFVMTQETGNRSYAMCVTIYERLPAPMYQQFYGICRRWTRSHMSESEMEYVKAIKTKISREKRLLTELRDQLRVERTLGRKIRLDELKREIIDAEENLSLLEDQMKPWRSLFIEAEDAWIPRCVGLVSTIPYHYLLRDWLLAVVVACSGGVEHPGMSLTSLRLESYVKNIIHDVKVPPFGKTEIGITINNRLIYASRPALNSVPIVKNFSLFPLFRCLAAEDIVTIMEIMLSDGRIIFVSSYLGMLTLATESFLYLYFPLYWQGVYIPILPAALMTCLQAPVPYIIGVERSCCESDFPPEDACVVDLDKGTINVQLAPTPLPPRPRRKLVQSLQQYAPFCLARGAAMAASVRDSTLGPPEYVKEAFPHSRLTLFCGVSRAPRWNRRSELRPPAPSTVSTITTASSVQGSSPTISRKSSSNTLAQSGPNHSLLPKIPKVDFERETLLQGSLIAPDFEDRNLTGTTIASQGYLVAEIDSAKTQVLTEEPKPSKPNKTVLDQVVPDSVNVATRKTLSPQRAKANLLELPKKVDTVASNALQQAVQQQQLMPSGGAIVKPGMNRSNSSQNIYCMSSSDASVGGLGHRASLTSLESSTSSVFPKSRSTAVSQGSTHTGSPSTVTSHTMGSINGSSLASARLTSPSMSSLPPFSHASDSGRSHGGGIEFVEEEVEEEPDLSVPVSKEGHMLSSISRPVPLSLLNCRCGICSHGIMAHQQVYRCERCSLFVHAGCMEELLYPCVPRGFDESGICWSVLQMWAGLLKGYRSGIIAGQVFQPPPYPQFPSTMHAQGQGHSPRGYGHTKQLSSSGSEGEKESRDRLSWATIRGWTSRSGIVTISPSIRNPGAFSPTMNRASASVDQLNLQQQQQQQPYTRARSGTTGSTQSDTVRFHRDVFLKGVEKEAKPFMSSFTESQAFVQFVQDRVDRSPGDPEIMFFDEVIKAKINRSKFRLGKEETKFLDDPSYGIQNTEKAVAPSGESQYYAIDAAQVTFRVVAPGATSVQVSINGQATALTAADPSTPYFTGAAEAADGAKYKYVIGGTAETFDRTLKAGITSTYNDFANRPVTYADIPELPWPIENEPQWTRSGPKQPLFDSNYIPTIWVTADPAQVTNLVTNVPKDKITATLTIFTANEAKTFSNVTFGLHGAGKKKNNAKQSWNWRLSTGETFANRDFFKLRHMEEDPTQIREKLYADAARALGTYANEANMVRLFINGDGYGTFNLLDDITEYSFPAAMFYAGKPPAQMGALFDGGSGASFAYSPTGAEYYSWVKNPASPEEVLAIGPLCEAWSKVVKTDDAQIAEFSKQFDVDHFLRFMVMEYLTGHWDGYWEMQTNDGVYRDPTQNNKWYYIGQDFDATFGINIPSLDPNFYAWSYKQYPTAYPTAVMINGLLENPTQRATFEKYLTKTVEVLFNNVTLTNRIMKYHEFILPDLEWDRSITQRSPGINFGWTFQQTKDNLVQGVMAPNANGGGAQFGLLEWITKKSEAVAKEFAITITKTPVGPPANSTVPPAVPSGGITTGSPSIQSPSAKPSSGAGMVSPKGLATLAFVGASLMALLC</sequence>
<dbReference type="Pfam" id="PF03456">
    <property type="entry name" value="uDENN"/>
    <property type="match status" value="1"/>
</dbReference>
<dbReference type="InterPro" id="IPR051696">
    <property type="entry name" value="DENN_Domain_GEFs"/>
</dbReference>
<protein>
    <recommendedName>
        <fullName evidence="10">UDENN domain-containing protein</fullName>
    </recommendedName>
</protein>
<evidence type="ECO:0000259" key="7">
    <source>
        <dbReference type="PROSITE" id="PS50211"/>
    </source>
</evidence>
<dbReference type="InterPro" id="IPR001194">
    <property type="entry name" value="cDENN_dom"/>
</dbReference>
<dbReference type="GO" id="GO:0046872">
    <property type="term" value="F:metal ion binding"/>
    <property type="evidence" value="ECO:0007669"/>
    <property type="project" value="UniProtKB-KW"/>
</dbReference>
<feature type="region of interest" description="Disordered" evidence="4">
    <location>
        <begin position="736"/>
        <end position="780"/>
    </location>
</feature>
<dbReference type="PANTHER" id="PTHR12296">
    <property type="entry name" value="DENN DOMAIN-CONTAINING PROTEIN 4"/>
    <property type="match status" value="1"/>
</dbReference>
<evidence type="ECO:0000256" key="2">
    <source>
        <dbReference type="ARBA" id="ARBA00022833"/>
    </source>
</evidence>
<gene>
    <name evidence="8" type="ORF">KVV02_001511</name>
</gene>
<feature type="compositionally biased region" description="Polar residues" evidence="4">
    <location>
        <begin position="946"/>
        <end position="1003"/>
    </location>
</feature>
<accession>A0A9P8A9Y3</accession>
<dbReference type="InterPro" id="IPR005112">
    <property type="entry name" value="dDENN_dom"/>
</dbReference>
<feature type="region of interest" description="Disordered" evidence="4">
    <location>
        <begin position="1849"/>
        <end position="1882"/>
    </location>
</feature>